<dbReference type="Pfam" id="PF00232">
    <property type="entry name" value="Glyco_hydro_1"/>
    <property type="match status" value="1"/>
</dbReference>
<dbReference type="AlphaFoldDB" id="A0AAD7ZGB3"/>
<dbReference type="InterPro" id="IPR033132">
    <property type="entry name" value="GH_1_N_CS"/>
</dbReference>
<dbReference type="GO" id="GO:0005975">
    <property type="term" value="P:carbohydrate metabolic process"/>
    <property type="evidence" value="ECO:0007669"/>
    <property type="project" value="InterPro"/>
</dbReference>
<gene>
    <name evidence="6" type="ORF">L9F63_004473</name>
</gene>
<keyword evidence="3" id="KW-0326">Glycosidase</keyword>
<evidence type="ECO:0000313" key="6">
    <source>
        <dbReference type="EMBL" id="KAJ9579871.1"/>
    </source>
</evidence>
<evidence type="ECO:0000313" key="7">
    <source>
        <dbReference type="Proteomes" id="UP001233999"/>
    </source>
</evidence>
<sequence length="363" mass="41434">MFIVLAALCCSVLLVTVSCGVKPVRIYKFPQGFKFGAGTSAFQIEGAWNEDGKSASMWDTMFQTKKDLTYDGSTADVACDSYHKYKEDVNLLKQLGVDVYRFSIAWTRILPTGYANFVNQAGIDYYNKLIDELIANNIQPMVTMHHLDIPQPLFDIGGWANPVTTEYFEDYAKVLFTYFGDRVKLWITINEPNMLALVHETSVGKYRAAKNTLTAHARVFHLYNKEFRAAQQGKIGITMSSAWCEPQYRTKEYIQACERLEMFELDLYAHPIFSKEGDYPALVKEIVANNSAARGFRRSRLPALSRQEITHIQGTYDFFGLNHYSTIIGTPTDASSEISLFAEDVRASKWRDPEWHQTTYWIS</sequence>
<proteinExistence type="inferred from homology"/>
<dbReference type="PROSITE" id="PS00653">
    <property type="entry name" value="GLYCOSYL_HYDROL_F1_2"/>
    <property type="match status" value="1"/>
</dbReference>
<name>A0AAD7ZGB3_DIPPU</name>
<feature type="signal peptide" evidence="5">
    <location>
        <begin position="1"/>
        <end position="20"/>
    </location>
</feature>
<evidence type="ECO:0000256" key="4">
    <source>
        <dbReference type="RuleBase" id="RU003690"/>
    </source>
</evidence>
<evidence type="ECO:0008006" key="8">
    <source>
        <dbReference type="Google" id="ProtNLM"/>
    </source>
</evidence>
<keyword evidence="7" id="KW-1185">Reference proteome</keyword>
<dbReference type="InterPro" id="IPR017853">
    <property type="entry name" value="GH"/>
</dbReference>
<dbReference type="GO" id="GO:0008422">
    <property type="term" value="F:beta-glucosidase activity"/>
    <property type="evidence" value="ECO:0007669"/>
    <property type="project" value="TreeGrafter"/>
</dbReference>
<organism evidence="6 7">
    <name type="scientific">Diploptera punctata</name>
    <name type="common">Pacific beetle cockroach</name>
    <dbReference type="NCBI Taxonomy" id="6984"/>
    <lineage>
        <taxon>Eukaryota</taxon>
        <taxon>Metazoa</taxon>
        <taxon>Ecdysozoa</taxon>
        <taxon>Arthropoda</taxon>
        <taxon>Hexapoda</taxon>
        <taxon>Insecta</taxon>
        <taxon>Pterygota</taxon>
        <taxon>Neoptera</taxon>
        <taxon>Polyneoptera</taxon>
        <taxon>Dictyoptera</taxon>
        <taxon>Blattodea</taxon>
        <taxon>Blaberoidea</taxon>
        <taxon>Blaberidae</taxon>
        <taxon>Diplopterinae</taxon>
        <taxon>Diploptera</taxon>
    </lineage>
</organism>
<accession>A0AAD7ZGB3</accession>
<feature type="non-terminal residue" evidence="6">
    <location>
        <position position="363"/>
    </location>
</feature>
<reference evidence="6" key="2">
    <citation type="submission" date="2023-05" db="EMBL/GenBank/DDBJ databases">
        <authorList>
            <person name="Fouks B."/>
        </authorList>
    </citation>
    <scope>NUCLEOTIDE SEQUENCE</scope>
    <source>
        <strain evidence="6">Stay&amp;Tobe</strain>
        <tissue evidence="6">Testes</tissue>
    </source>
</reference>
<comment type="caution">
    <text evidence="6">The sequence shown here is derived from an EMBL/GenBank/DDBJ whole genome shotgun (WGS) entry which is preliminary data.</text>
</comment>
<evidence type="ECO:0000256" key="2">
    <source>
        <dbReference type="ARBA" id="ARBA00022801"/>
    </source>
</evidence>
<keyword evidence="2" id="KW-0378">Hydrolase</keyword>
<evidence type="ECO:0000256" key="5">
    <source>
        <dbReference type="SAM" id="SignalP"/>
    </source>
</evidence>
<dbReference type="PANTHER" id="PTHR10353:SF36">
    <property type="entry name" value="LP05116P"/>
    <property type="match status" value="1"/>
</dbReference>
<comment type="similarity">
    <text evidence="1 4">Belongs to the glycosyl hydrolase 1 family.</text>
</comment>
<evidence type="ECO:0000256" key="3">
    <source>
        <dbReference type="ARBA" id="ARBA00023295"/>
    </source>
</evidence>
<dbReference type="Proteomes" id="UP001233999">
    <property type="component" value="Unassembled WGS sequence"/>
</dbReference>
<reference evidence="6" key="1">
    <citation type="journal article" date="2023" name="IScience">
        <title>Live-bearing cockroach genome reveals convergent evolutionary mechanisms linked to viviparity in insects and beyond.</title>
        <authorList>
            <person name="Fouks B."/>
            <person name="Harrison M.C."/>
            <person name="Mikhailova A.A."/>
            <person name="Marchal E."/>
            <person name="English S."/>
            <person name="Carruthers M."/>
            <person name="Jennings E.C."/>
            <person name="Chiamaka E.L."/>
            <person name="Frigard R.A."/>
            <person name="Pippel M."/>
            <person name="Attardo G.M."/>
            <person name="Benoit J.B."/>
            <person name="Bornberg-Bauer E."/>
            <person name="Tobe S.S."/>
        </authorList>
    </citation>
    <scope>NUCLEOTIDE SEQUENCE</scope>
    <source>
        <strain evidence="6">Stay&amp;Tobe</strain>
    </source>
</reference>
<evidence type="ECO:0000256" key="1">
    <source>
        <dbReference type="ARBA" id="ARBA00010838"/>
    </source>
</evidence>
<dbReference type="PANTHER" id="PTHR10353">
    <property type="entry name" value="GLYCOSYL HYDROLASE"/>
    <property type="match status" value="1"/>
</dbReference>
<keyword evidence="5" id="KW-0732">Signal</keyword>
<dbReference type="SUPFAM" id="SSF51445">
    <property type="entry name" value="(Trans)glycosidases"/>
    <property type="match status" value="1"/>
</dbReference>
<dbReference type="InterPro" id="IPR001360">
    <property type="entry name" value="Glyco_hydro_1"/>
</dbReference>
<feature type="chain" id="PRO_5042140387" description="Myrosinase 1" evidence="5">
    <location>
        <begin position="21"/>
        <end position="363"/>
    </location>
</feature>
<dbReference type="Gene3D" id="3.20.20.80">
    <property type="entry name" value="Glycosidases"/>
    <property type="match status" value="1"/>
</dbReference>
<protein>
    <recommendedName>
        <fullName evidence="8">Myrosinase 1</fullName>
    </recommendedName>
</protein>
<dbReference type="EMBL" id="JASPKZ010008371">
    <property type="protein sequence ID" value="KAJ9579871.1"/>
    <property type="molecule type" value="Genomic_DNA"/>
</dbReference>